<dbReference type="AlphaFoldDB" id="A0A953LDC9"/>
<dbReference type="InterPro" id="IPR003593">
    <property type="entry name" value="AAA+_ATPase"/>
</dbReference>
<keyword evidence="1" id="KW-0813">Transport</keyword>
<protein>
    <submittedName>
        <fullName evidence="6">ABC transporter ATP-binding protein</fullName>
    </submittedName>
</protein>
<dbReference type="GO" id="GO:1903805">
    <property type="term" value="P:L-valine import across plasma membrane"/>
    <property type="evidence" value="ECO:0007669"/>
    <property type="project" value="TreeGrafter"/>
</dbReference>
<dbReference type="RefSeq" id="WP_273378005.1">
    <property type="nucleotide sequence ID" value="NZ_PIUK01000018.1"/>
</dbReference>
<dbReference type="EMBL" id="PIUK01000018">
    <property type="protein sequence ID" value="MBY6275270.1"/>
    <property type="molecule type" value="Genomic_DNA"/>
</dbReference>
<dbReference type="PANTHER" id="PTHR45772:SF7">
    <property type="entry name" value="AMINO ACID ABC TRANSPORTER ATP-BINDING PROTEIN"/>
    <property type="match status" value="1"/>
</dbReference>
<gene>
    <name evidence="6" type="ORF">CWE10_03490</name>
</gene>
<dbReference type="Proteomes" id="UP000732377">
    <property type="component" value="Unassembled WGS sequence"/>
</dbReference>
<feature type="domain" description="ABC transporter" evidence="5">
    <location>
        <begin position="4"/>
        <end position="270"/>
    </location>
</feature>
<evidence type="ECO:0000313" key="6">
    <source>
        <dbReference type="EMBL" id="MBY6275270.1"/>
    </source>
</evidence>
<dbReference type="FunFam" id="3.40.50.300:FF:000421">
    <property type="entry name" value="Branched-chain amino acid ABC transporter ATP-binding protein"/>
    <property type="match status" value="1"/>
</dbReference>
<dbReference type="PANTHER" id="PTHR45772">
    <property type="entry name" value="CONSERVED COMPONENT OF ABC TRANSPORTER FOR NATURAL AMINO ACIDS-RELATED"/>
    <property type="match status" value="1"/>
</dbReference>
<sequence length="296" mass="31711">MQVLSVRNLAKRFGGLDAVRSVSLDVGPGETVAVIGPNGAGKTTLFQLIAGAERPDGGQVYLEGERIDGLPAHVIAAKGIARTFQNGRVYGNLTVLENVLLGAHTRLQAEFGRPAGPVAGVLGAIREVAAALTRPARLRRLEAELVEEAVEILSLFGDRLLPRLHQPAYSLSYANRRRTELARALALRPKILLLDEPTAGMNPTETEEMTEVIRQLQARGHTILLIEHKLDVVSALAHRVVALEAGEVLVAGTPAEVWSDRRLVEAYVGRSPGRRQPPAAAPAPPAQDARARAAVH</sequence>
<evidence type="ECO:0000256" key="1">
    <source>
        <dbReference type="ARBA" id="ARBA00022448"/>
    </source>
</evidence>
<keyword evidence="2" id="KW-0547">Nucleotide-binding</keyword>
<dbReference type="GO" id="GO:0015188">
    <property type="term" value="F:L-isoleucine transmembrane transporter activity"/>
    <property type="evidence" value="ECO:0007669"/>
    <property type="project" value="TreeGrafter"/>
</dbReference>
<feature type="compositionally biased region" description="Low complexity" evidence="4">
    <location>
        <begin position="286"/>
        <end position="296"/>
    </location>
</feature>
<keyword evidence="3 6" id="KW-0067">ATP-binding</keyword>
<evidence type="ECO:0000256" key="2">
    <source>
        <dbReference type="ARBA" id="ARBA00022741"/>
    </source>
</evidence>
<dbReference type="GO" id="GO:0005524">
    <property type="term" value="F:ATP binding"/>
    <property type="evidence" value="ECO:0007669"/>
    <property type="project" value="UniProtKB-KW"/>
</dbReference>
<accession>A0A953LDC9</accession>
<dbReference type="CDD" id="cd03219">
    <property type="entry name" value="ABC_Mj1267_LivG_branched"/>
    <property type="match status" value="1"/>
</dbReference>
<dbReference type="Gene3D" id="3.40.50.300">
    <property type="entry name" value="P-loop containing nucleotide triphosphate hydrolases"/>
    <property type="match status" value="1"/>
</dbReference>
<comment type="caution">
    <text evidence="6">The sequence shown here is derived from an EMBL/GenBank/DDBJ whole genome shotgun (WGS) entry which is preliminary data.</text>
</comment>
<dbReference type="PROSITE" id="PS50893">
    <property type="entry name" value="ABC_TRANSPORTER_2"/>
    <property type="match status" value="1"/>
</dbReference>
<evidence type="ECO:0000256" key="4">
    <source>
        <dbReference type="SAM" id="MobiDB-lite"/>
    </source>
</evidence>
<dbReference type="InterPro" id="IPR051120">
    <property type="entry name" value="ABC_AA/LPS_Transport"/>
</dbReference>
<dbReference type="Pfam" id="PF00005">
    <property type="entry name" value="ABC_tran"/>
    <property type="match status" value="1"/>
</dbReference>
<evidence type="ECO:0000313" key="7">
    <source>
        <dbReference type="Proteomes" id="UP000732377"/>
    </source>
</evidence>
<dbReference type="GO" id="GO:1903806">
    <property type="term" value="P:L-isoleucine import across plasma membrane"/>
    <property type="evidence" value="ECO:0007669"/>
    <property type="project" value="TreeGrafter"/>
</dbReference>
<dbReference type="SUPFAM" id="SSF52540">
    <property type="entry name" value="P-loop containing nucleoside triphosphate hydrolases"/>
    <property type="match status" value="1"/>
</dbReference>
<dbReference type="SMART" id="SM00382">
    <property type="entry name" value="AAA"/>
    <property type="match status" value="1"/>
</dbReference>
<dbReference type="InterPro" id="IPR027417">
    <property type="entry name" value="P-loop_NTPase"/>
</dbReference>
<dbReference type="InterPro" id="IPR003439">
    <property type="entry name" value="ABC_transporter-like_ATP-bd"/>
</dbReference>
<dbReference type="GO" id="GO:0005304">
    <property type="term" value="F:L-valine transmembrane transporter activity"/>
    <property type="evidence" value="ECO:0007669"/>
    <property type="project" value="TreeGrafter"/>
</dbReference>
<dbReference type="GO" id="GO:0015192">
    <property type="term" value="F:L-phenylalanine transmembrane transporter activity"/>
    <property type="evidence" value="ECO:0007669"/>
    <property type="project" value="TreeGrafter"/>
</dbReference>
<reference evidence="6" key="1">
    <citation type="submission" date="2017-11" db="EMBL/GenBank/DDBJ databases">
        <title>Three new genomes from thermophilic consortium.</title>
        <authorList>
            <person name="Quaggio R."/>
            <person name="Amgarten D."/>
            <person name="Setubal J.C."/>
        </authorList>
    </citation>
    <scope>NUCLEOTIDE SEQUENCE</scope>
    <source>
        <strain evidence="6">ZCTH01-B2</strain>
    </source>
</reference>
<dbReference type="GO" id="GO:0042941">
    <property type="term" value="P:D-alanine transmembrane transport"/>
    <property type="evidence" value="ECO:0007669"/>
    <property type="project" value="TreeGrafter"/>
</dbReference>
<dbReference type="GO" id="GO:0016887">
    <property type="term" value="F:ATP hydrolysis activity"/>
    <property type="evidence" value="ECO:0007669"/>
    <property type="project" value="InterPro"/>
</dbReference>
<organism evidence="6 7">
    <name type="scientific">Symbiobacterium thermophilum</name>
    <dbReference type="NCBI Taxonomy" id="2734"/>
    <lineage>
        <taxon>Bacteria</taxon>
        <taxon>Bacillati</taxon>
        <taxon>Bacillota</taxon>
        <taxon>Clostridia</taxon>
        <taxon>Eubacteriales</taxon>
        <taxon>Symbiobacteriaceae</taxon>
        <taxon>Symbiobacterium</taxon>
    </lineage>
</organism>
<evidence type="ECO:0000256" key="3">
    <source>
        <dbReference type="ARBA" id="ARBA00022840"/>
    </source>
</evidence>
<feature type="region of interest" description="Disordered" evidence="4">
    <location>
        <begin position="269"/>
        <end position="296"/>
    </location>
</feature>
<dbReference type="GO" id="GO:0005886">
    <property type="term" value="C:plasma membrane"/>
    <property type="evidence" value="ECO:0007669"/>
    <property type="project" value="TreeGrafter"/>
</dbReference>
<name>A0A953LDC9_SYMTR</name>
<proteinExistence type="predicted"/>
<evidence type="ECO:0000259" key="5">
    <source>
        <dbReference type="PROSITE" id="PS50893"/>
    </source>
</evidence>
<dbReference type="GO" id="GO:0015808">
    <property type="term" value="P:L-alanine transport"/>
    <property type="evidence" value="ECO:0007669"/>
    <property type="project" value="TreeGrafter"/>
</dbReference>